<reference evidence="1 2" key="1">
    <citation type="submission" date="2018-07" db="EMBL/GenBank/DDBJ databases">
        <title>Genome sequences of Haloplanus sp. CBA1112.</title>
        <authorList>
            <person name="Kim Y.B."/>
            <person name="Roh S.W."/>
        </authorList>
    </citation>
    <scope>NUCLEOTIDE SEQUENCE [LARGE SCALE GENOMIC DNA]</scope>
    <source>
        <strain evidence="1 2">CBA1112</strain>
        <plasmid evidence="2">pcba1112-01</plasmid>
    </source>
</reference>
<keyword evidence="1" id="KW-0614">Plasmid</keyword>
<evidence type="ECO:0000313" key="1">
    <source>
        <dbReference type="EMBL" id="AXG08444.1"/>
    </source>
</evidence>
<name>A0A345E8C2_9EURY</name>
<dbReference type="RefSeq" id="WP_114604768.1">
    <property type="nucleotide sequence ID" value="NZ_CP031147.1"/>
</dbReference>
<evidence type="ECO:0000313" key="2">
    <source>
        <dbReference type="Proteomes" id="UP000252985"/>
    </source>
</evidence>
<gene>
    <name evidence="1" type="ORF">DU484_00475</name>
</gene>
<accession>A0A345E8C2</accession>
<dbReference type="KEGG" id="haq:DU484_00475"/>
<dbReference type="GeneID" id="37285407"/>
<dbReference type="AlphaFoldDB" id="A0A345E8C2"/>
<dbReference type="Proteomes" id="UP000252985">
    <property type="component" value="Plasmid pCBA1112-01"/>
</dbReference>
<geneLocation type="plasmid" evidence="2">
    <name>pcba1112-01</name>
</geneLocation>
<dbReference type="EMBL" id="CP031147">
    <property type="protein sequence ID" value="AXG08444.1"/>
    <property type="molecule type" value="Genomic_DNA"/>
</dbReference>
<protein>
    <submittedName>
        <fullName evidence="1">Uncharacterized protein</fullName>
    </submittedName>
</protein>
<proteinExistence type="predicted"/>
<organism evidence="1 2">
    <name type="scientific">Haloplanus rubicundus</name>
    <dbReference type="NCBI Taxonomy" id="1547898"/>
    <lineage>
        <taxon>Archaea</taxon>
        <taxon>Methanobacteriati</taxon>
        <taxon>Methanobacteriota</taxon>
        <taxon>Stenosarchaea group</taxon>
        <taxon>Halobacteria</taxon>
        <taxon>Halobacteriales</taxon>
        <taxon>Haloferacaceae</taxon>
        <taxon>Haloplanus</taxon>
    </lineage>
</organism>
<sequence>MEDLEYYSESEISTEFIPGGSIMNFVPGGSEVESGIFGKKIENGEYIGLVRMWAGDRRMDWKLRVKDQELEEKREFYFNGEQFSSRGWESSWGSWDWGIVKVEGTMHSLKSFIELHLEQASYDEINDIWWQEYQEHY</sequence>